<dbReference type="Gene3D" id="2.120.10.10">
    <property type="match status" value="1"/>
</dbReference>
<dbReference type="Gene3D" id="2.60.120.260">
    <property type="entry name" value="Galactose-binding domain-like"/>
    <property type="match status" value="1"/>
</dbReference>
<dbReference type="CDD" id="cd15482">
    <property type="entry name" value="Sialidase_non-viral"/>
    <property type="match status" value="1"/>
</dbReference>
<dbReference type="Proteomes" id="UP000282311">
    <property type="component" value="Unassembled WGS sequence"/>
</dbReference>
<evidence type="ECO:0008006" key="5">
    <source>
        <dbReference type="Google" id="ProtNLM"/>
    </source>
</evidence>
<feature type="domain" description="Sialidase" evidence="2">
    <location>
        <begin position="9"/>
        <end position="109"/>
    </location>
</feature>
<dbReference type="Pfam" id="PF00754">
    <property type="entry name" value="F5_F8_type_C"/>
    <property type="match status" value="1"/>
</dbReference>
<organism evidence="3 4">
    <name type="scientific">Paenibacillus ginsengarvi</name>
    <dbReference type="NCBI Taxonomy" id="400777"/>
    <lineage>
        <taxon>Bacteria</taxon>
        <taxon>Bacillati</taxon>
        <taxon>Bacillota</taxon>
        <taxon>Bacilli</taxon>
        <taxon>Bacillales</taxon>
        <taxon>Paenibacillaceae</taxon>
        <taxon>Paenibacillus</taxon>
    </lineage>
</organism>
<feature type="domain" description="F5/8 type C" evidence="1">
    <location>
        <begin position="235"/>
        <end position="344"/>
    </location>
</feature>
<comment type="caution">
    <text evidence="3">The sequence shown here is derived from an EMBL/GenBank/DDBJ whole genome shotgun (WGS) entry which is preliminary data.</text>
</comment>
<dbReference type="InterPro" id="IPR000421">
    <property type="entry name" value="FA58C"/>
</dbReference>
<dbReference type="Pfam" id="PF13088">
    <property type="entry name" value="BNR_2"/>
    <property type="match status" value="1"/>
</dbReference>
<dbReference type="InterPro" id="IPR011040">
    <property type="entry name" value="Sialidase"/>
</dbReference>
<protein>
    <recommendedName>
        <fullName evidence="5">F5/8 type C domain-containing protein</fullName>
    </recommendedName>
</protein>
<dbReference type="SUPFAM" id="SSF49785">
    <property type="entry name" value="Galactose-binding domain-like"/>
    <property type="match status" value="1"/>
</dbReference>
<dbReference type="InterPro" id="IPR036278">
    <property type="entry name" value="Sialidase_sf"/>
</dbReference>
<gene>
    <name evidence="3" type="ORF">D7M11_04760</name>
</gene>
<dbReference type="RefSeq" id="WP_120746017.1">
    <property type="nucleotide sequence ID" value="NZ_RBAH01000002.1"/>
</dbReference>
<sequence>MSWAATSSKIVELSNGDLLIPLYGPASGSGYQQSTVVRSTDQGATWLSSTETVMGYSFGSQLVEPAIAELENGHIRGLIRASSADNKGYEVHSYDYGATWGTLNKLDTKIHAPELFRFPGTDRIFEAWSEFQHPAGGRPVVVNIRDLNDPWNGSSSRVLYSNRQTSDMGYSSTVLLDDGRLFTVYYDAQKQLLGGTYSKPGNWEGDFGTKMDLAGMYASSAITVTTDMLYTDPNNAATGPKGALDGSIAYGSAAFKNATATPASPASYTIDLQGGHEIIAIGVLLKAGYAETADVQLSADGIHWDTVQTYANVSMNEVDYKYFDCGKTVRFVKVTITASAGWAGLNEIQLFELVP</sequence>
<dbReference type="EMBL" id="RBAH01000002">
    <property type="protein sequence ID" value="RKN86326.1"/>
    <property type="molecule type" value="Genomic_DNA"/>
</dbReference>
<accession>A0A3B0CVA3</accession>
<dbReference type="SUPFAM" id="SSF50939">
    <property type="entry name" value="Sialidases"/>
    <property type="match status" value="1"/>
</dbReference>
<evidence type="ECO:0000259" key="2">
    <source>
        <dbReference type="Pfam" id="PF13088"/>
    </source>
</evidence>
<evidence type="ECO:0000313" key="3">
    <source>
        <dbReference type="EMBL" id="RKN86326.1"/>
    </source>
</evidence>
<name>A0A3B0CVA3_9BACL</name>
<dbReference type="InterPro" id="IPR008979">
    <property type="entry name" value="Galactose-bd-like_sf"/>
</dbReference>
<proteinExistence type="predicted"/>
<evidence type="ECO:0000313" key="4">
    <source>
        <dbReference type="Proteomes" id="UP000282311"/>
    </source>
</evidence>
<evidence type="ECO:0000259" key="1">
    <source>
        <dbReference type="Pfam" id="PF00754"/>
    </source>
</evidence>
<dbReference type="AlphaFoldDB" id="A0A3B0CVA3"/>
<reference evidence="3 4" key="1">
    <citation type="journal article" date="2007" name="Int. J. Syst. Evol. Microbiol.">
        <title>Paenibacillus ginsengarvi sp. nov., isolated from soil from ginseng cultivation.</title>
        <authorList>
            <person name="Yoon M.H."/>
            <person name="Ten L.N."/>
            <person name="Im W.T."/>
        </authorList>
    </citation>
    <scope>NUCLEOTIDE SEQUENCE [LARGE SCALE GENOMIC DNA]</scope>
    <source>
        <strain evidence="3 4">KCTC 13059</strain>
    </source>
</reference>
<keyword evidence="4" id="KW-1185">Reference proteome</keyword>
<dbReference type="OrthoDB" id="7294637at2"/>